<accession>A0A7H8QWP1</accession>
<feature type="domain" description="UNC-45/Cro1/She4 central" evidence="4">
    <location>
        <begin position="226"/>
        <end position="376"/>
    </location>
</feature>
<evidence type="ECO:0000313" key="6">
    <source>
        <dbReference type="Proteomes" id="UP000509510"/>
    </source>
</evidence>
<gene>
    <name evidence="5" type="ORF">TRUGW13939_05624</name>
</gene>
<dbReference type="RefSeq" id="XP_035344678.1">
    <property type="nucleotide sequence ID" value="XM_035488785.1"/>
</dbReference>
<dbReference type="OrthoDB" id="5574718at2759"/>
<keyword evidence="2" id="KW-0963">Cytoplasm</keyword>
<sequence>MVDTKVEDRAIKLSREAVELIDAGHKEAASRNLREALSLAPQNDEVKAAFLKIRSEEENGHPLLDLCRRYVSEKIEEAGKEAARYLRADGFKPPENVSLECLNLILTHNAESLSTTQDDIISGLVRQNLGVRQLFSARLQVSVTTFFDEIYHRGDGAVVCLDSVVLDPTLWPSEDVRSHCESELFQLFIAKLMESGHDLDGRSLKGITRLLAVNAEKLQHLIDDEGFDVILSSLDYRLPIDVRSQATLATAKYLEVSKDVGRERFSRLIAAKVANARNDDLIAAFSAAAAVFPVVPAVTSSLFLTDGFLQSVVPLLHREAKSPKVEVALLELFNAACLDRTCREAIEKNCGEWLSHILSNGTDASSELAAVVLAKVRASEKHDGSESNGKTHEDDTSVQRLVDRFKSQSLNFHVSSFSNLIEGLAFSSMKPEVKEQLTHDPIFLKGLFDVLTSNLEDTSLLYGGLMIIANLTRYLPTLSEEQRKMSELKAYAEASKASATSHTLDDDEHVMARCNTLIDAKIMSLLNECGKSGLKSIHDLTSKIILALSKNQKYRGKLAQQGCVKLLLSILGPKSGSPVPTFNETTQNASHALARILISVNPSHVFPFSGFPQITSAIRPLVALLSPSQVSFSVDQPRDLLPVFESLLALTNLASSPDSTAAESIVRQAWDVLEDLLLSTNTFIQRASCELICNLMTCESGVVKFADGSKRASQRLHILLALTDVDDIATRRASGGALAMLTEYDAAIAAVLERPRGVNLLLSLCGESNDDLVHRGIVCIRNLTCTASGDIGSRARDAVRQNNGIDTLQNCLKRCSNPSILQAGVEALKPLVEQAAG</sequence>
<dbReference type="InterPro" id="IPR016024">
    <property type="entry name" value="ARM-type_fold"/>
</dbReference>
<dbReference type="InterPro" id="IPR000225">
    <property type="entry name" value="Armadillo"/>
</dbReference>
<evidence type="ECO:0000313" key="5">
    <source>
        <dbReference type="EMBL" id="QKX58500.1"/>
    </source>
</evidence>
<dbReference type="KEGG" id="trg:TRUGW13939_05624"/>
<proteinExistence type="predicted"/>
<keyword evidence="3" id="KW-0802">TPR repeat</keyword>
<dbReference type="Gene3D" id="1.25.10.100">
    <property type="match status" value="1"/>
</dbReference>
<dbReference type="GO" id="GO:0005737">
    <property type="term" value="C:cytoplasm"/>
    <property type="evidence" value="ECO:0007669"/>
    <property type="project" value="UniProtKB-SubCell"/>
</dbReference>
<name>A0A7H8QWP1_TALRU</name>
<evidence type="ECO:0000259" key="4">
    <source>
        <dbReference type="Pfam" id="PF11701"/>
    </source>
</evidence>
<dbReference type="Proteomes" id="UP000509510">
    <property type="component" value="Chromosome III"/>
</dbReference>
<evidence type="ECO:0000256" key="2">
    <source>
        <dbReference type="ARBA" id="ARBA00022490"/>
    </source>
</evidence>
<evidence type="ECO:0000256" key="1">
    <source>
        <dbReference type="ARBA" id="ARBA00004496"/>
    </source>
</evidence>
<keyword evidence="6" id="KW-1185">Reference proteome</keyword>
<evidence type="ECO:0000256" key="3">
    <source>
        <dbReference type="ARBA" id="ARBA00022803"/>
    </source>
</evidence>
<dbReference type="GO" id="GO:0051879">
    <property type="term" value="F:Hsp90 protein binding"/>
    <property type="evidence" value="ECO:0007669"/>
    <property type="project" value="TreeGrafter"/>
</dbReference>
<comment type="subcellular location">
    <subcellularLocation>
        <location evidence="1">Cytoplasm</location>
    </subcellularLocation>
</comment>
<dbReference type="PANTHER" id="PTHR45994:SF1">
    <property type="entry name" value="FI21225P1"/>
    <property type="match status" value="1"/>
</dbReference>
<dbReference type="InterPro" id="IPR011989">
    <property type="entry name" value="ARM-like"/>
</dbReference>
<dbReference type="EMBL" id="CP055900">
    <property type="protein sequence ID" value="QKX58500.1"/>
    <property type="molecule type" value="Genomic_DNA"/>
</dbReference>
<dbReference type="AlphaFoldDB" id="A0A7H8QWP1"/>
<dbReference type="Gene3D" id="1.25.10.10">
    <property type="entry name" value="Leucine-rich Repeat Variant"/>
    <property type="match status" value="1"/>
</dbReference>
<reference evidence="6" key="1">
    <citation type="submission" date="2020-06" db="EMBL/GenBank/DDBJ databases">
        <title>A chromosome-scale genome assembly of Talaromyces rugulosus W13939.</title>
        <authorList>
            <person name="Wang B."/>
            <person name="Guo L."/>
            <person name="Ye K."/>
            <person name="Wang L."/>
        </authorList>
    </citation>
    <scope>NUCLEOTIDE SEQUENCE [LARGE SCALE GENOMIC DNA]</scope>
    <source>
        <strain evidence="6">W13939</strain>
    </source>
</reference>
<dbReference type="GeneID" id="55993121"/>
<dbReference type="InterPro" id="IPR024660">
    <property type="entry name" value="UCS_central_dom"/>
</dbReference>
<dbReference type="Pfam" id="PF11701">
    <property type="entry name" value="UNC45-central"/>
    <property type="match status" value="1"/>
</dbReference>
<dbReference type="SMART" id="SM00185">
    <property type="entry name" value="ARM"/>
    <property type="match status" value="4"/>
</dbReference>
<dbReference type="SUPFAM" id="SSF48371">
    <property type="entry name" value="ARM repeat"/>
    <property type="match status" value="2"/>
</dbReference>
<protein>
    <recommendedName>
        <fullName evidence="4">UNC-45/Cro1/She4 central domain-containing protein</fullName>
    </recommendedName>
</protein>
<dbReference type="PANTHER" id="PTHR45994">
    <property type="entry name" value="FI21225P1"/>
    <property type="match status" value="1"/>
</dbReference>
<organism evidence="5 6">
    <name type="scientific">Talaromyces rugulosus</name>
    <name type="common">Penicillium rugulosum</name>
    <dbReference type="NCBI Taxonomy" id="121627"/>
    <lineage>
        <taxon>Eukaryota</taxon>
        <taxon>Fungi</taxon>
        <taxon>Dikarya</taxon>
        <taxon>Ascomycota</taxon>
        <taxon>Pezizomycotina</taxon>
        <taxon>Eurotiomycetes</taxon>
        <taxon>Eurotiomycetidae</taxon>
        <taxon>Eurotiales</taxon>
        <taxon>Trichocomaceae</taxon>
        <taxon>Talaromyces</taxon>
        <taxon>Talaromyces sect. Islandici</taxon>
    </lineage>
</organism>